<comment type="caution">
    <text evidence="1">The sequence shown here is derived from an EMBL/GenBank/DDBJ whole genome shotgun (WGS) entry which is preliminary data.</text>
</comment>
<name>A0ACB8U3I1_9APHY</name>
<dbReference type="Proteomes" id="UP001055072">
    <property type="component" value="Unassembled WGS sequence"/>
</dbReference>
<feature type="non-terminal residue" evidence="1">
    <location>
        <position position="1"/>
    </location>
</feature>
<protein>
    <submittedName>
        <fullName evidence="1">Uncharacterized protein</fullName>
    </submittedName>
</protein>
<gene>
    <name evidence="1" type="ORF">BDY19DRAFT_855738</name>
</gene>
<sequence length="291" mass="32946">FFTTGIAVTTGTYYLLKRKQAASQAPFRDALTIFVTLHTLYIIYVITLQAPPNLFRTLNLPLNAHPDKIRSTILQKAGLPSNATLPKHMENLLTRLSSFDGRSVYVRFGQSVIQDCDYCRRMEQYAMYAIPRPLLQYIREAIVIGLVTTRDSHHGDWRVTAVGMLAIAALLEASQLMSAQIIIPKNGKVFFWADNCWLARQLLFLILPIWIHCSATHAPITAVALMEQTRALVERASRRSSVLRYIHGAVMREPALRASASQWWSKQRTVGQWAREDETVRNTAEKLGCGF</sequence>
<feature type="non-terminal residue" evidence="1">
    <location>
        <position position="291"/>
    </location>
</feature>
<accession>A0ACB8U3I1</accession>
<keyword evidence="2" id="KW-1185">Reference proteome</keyword>
<evidence type="ECO:0000313" key="2">
    <source>
        <dbReference type="Proteomes" id="UP001055072"/>
    </source>
</evidence>
<reference evidence="1" key="1">
    <citation type="journal article" date="2021" name="Environ. Microbiol.">
        <title>Gene family expansions and transcriptome signatures uncover fungal adaptations to wood decay.</title>
        <authorList>
            <person name="Hage H."/>
            <person name="Miyauchi S."/>
            <person name="Viragh M."/>
            <person name="Drula E."/>
            <person name="Min B."/>
            <person name="Chaduli D."/>
            <person name="Navarro D."/>
            <person name="Favel A."/>
            <person name="Norest M."/>
            <person name="Lesage-Meessen L."/>
            <person name="Balint B."/>
            <person name="Merenyi Z."/>
            <person name="de Eugenio L."/>
            <person name="Morin E."/>
            <person name="Martinez A.T."/>
            <person name="Baldrian P."/>
            <person name="Stursova M."/>
            <person name="Martinez M.J."/>
            <person name="Novotny C."/>
            <person name="Magnuson J.K."/>
            <person name="Spatafora J.W."/>
            <person name="Maurice S."/>
            <person name="Pangilinan J."/>
            <person name="Andreopoulos W."/>
            <person name="LaButti K."/>
            <person name="Hundley H."/>
            <person name="Na H."/>
            <person name="Kuo A."/>
            <person name="Barry K."/>
            <person name="Lipzen A."/>
            <person name="Henrissat B."/>
            <person name="Riley R."/>
            <person name="Ahrendt S."/>
            <person name="Nagy L.G."/>
            <person name="Grigoriev I.V."/>
            <person name="Martin F."/>
            <person name="Rosso M.N."/>
        </authorList>
    </citation>
    <scope>NUCLEOTIDE SEQUENCE</scope>
    <source>
        <strain evidence="1">CBS 384.51</strain>
    </source>
</reference>
<dbReference type="EMBL" id="MU274912">
    <property type="protein sequence ID" value="KAI0088903.1"/>
    <property type="molecule type" value="Genomic_DNA"/>
</dbReference>
<proteinExistence type="predicted"/>
<evidence type="ECO:0000313" key="1">
    <source>
        <dbReference type="EMBL" id="KAI0088903.1"/>
    </source>
</evidence>
<organism evidence="1 2">
    <name type="scientific">Irpex rosettiformis</name>
    <dbReference type="NCBI Taxonomy" id="378272"/>
    <lineage>
        <taxon>Eukaryota</taxon>
        <taxon>Fungi</taxon>
        <taxon>Dikarya</taxon>
        <taxon>Basidiomycota</taxon>
        <taxon>Agaricomycotina</taxon>
        <taxon>Agaricomycetes</taxon>
        <taxon>Polyporales</taxon>
        <taxon>Irpicaceae</taxon>
        <taxon>Irpex</taxon>
    </lineage>
</organism>